<dbReference type="EMBL" id="PEXE01000003">
    <property type="protein sequence ID" value="PIU28875.1"/>
    <property type="molecule type" value="Genomic_DNA"/>
</dbReference>
<protein>
    <recommendedName>
        <fullName evidence="4">Carbohydrate kinase PfkB domain-containing protein</fullName>
    </recommendedName>
</protein>
<dbReference type="InterPro" id="IPR002173">
    <property type="entry name" value="Carboh/pur_kinase_PfkB_CS"/>
</dbReference>
<keyword evidence="3" id="KW-0418">Kinase</keyword>
<gene>
    <name evidence="5" type="ORF">COT08_00105</name>
</gene>
<comment type="similarity">
    <text evidence="1">Belongs to the carbohydrate kinase PfkB family.</text>
</comment>
<dbReference type="PANTHER" id="PTHR10584:SF166">
    <property type="entry name" value="RIBOKINASE"/>
    <property type="match status" value="1"/>
</dbReference>
<feature type="domain" description="Carbohydrate kinase PfkB" evidence="4">
    <location>
        <begin position="14"/>
        <end position="283"/>
    </location>
</feature>
<reference evidence="6" key="1">
    <citation type="submission" date="2017-09" db="EMBL/GenBank/DDBJ databases">
        <title>Depth-based differentiation of microbial function through sediment-hosted aquifers and enrichment of novel symbionts in the deep terrestrial subsurface.</title>
        <authorList>
            <person name="Probst A.J."/>
            <person name="Ladd B."/>
            <person name="Jarett J.K."/>
            <person name="Geller-Mcgrath D.E."/>
            <person name="Sieber C.M.K."/>
            <person name="Emerson J.B."/>
            <person name="Anantharaman K."/>
            <person name="Thomas B.C."/>
            <person name="Malmstrom R."/>
            <person name="Stieglmeier M."/>
            <person name="Klingl A."/>
            <person name="Woyke T."/>
            <person name="Ryan C.M."/>
            <person name="Banfield J.F."/>
        </authorList>
    </citation>
    <scope>NUCLEOTIDE SEQUENCE [LARGE SCALE GENOMIC DNA]</scope>
</reference>
<accession>A0A2M6YFE2</accession>
<sequence>GEALILPYGIKSEVSDLLICSGGGGTNTAVGFSRLGLKTAVVARCGWDFAGKIVRAEIKKEKVSDEFLVQLEGEKTDYSTILIGPDGNRTILVWRGGTRLERSVIDFKKLNSFWFYIASLEGNLELLSDLVNFAQENHIKVAVNPGKREIEEREQLLKIAKDVDVFIVNKEEAARLTSLSLVQEKVFQQICFLLPKTMVLVTDGANGVSVCLPRTMMVRGKPKKGRLIMDGFKVKVVDQTGAGDGFGSGFISGLIKGWDLEKSLKLGVSNGASVVTKIGAKEGLIKEQEVDFWLEKPLAYHWEK</sequence>
<dbReference type="AlphaFoldDB" id="A0A2M6YFE2"/>
<dbReference type="Pfam" id="PF00294">
    <property type="entry name" value="PfkB"/>
    <property type="match status" value="1"/>
</dbReference>
<evidence type="ECO:0000256" key="3">
    <source>
        <dbReference type="ARBA" id="ARBA00022777"/>
    </source>
</evidence>
<evidence type="ECO:0000313" key="6">
    <source>
        <dbReference type="Proteomes" id="UP000231669"/>
    </source>
</evidence>
<evidence type="ECO:0000313" key="5">
    <source>
        <dbReference type="EMBL" id="PIU28875.1"/>
    </source>
</evidence>
<dbReference type="SUPFAM" id="SSF53613">
    <property type="entry name" value="Ribokinase-like"/>
    <property type="match status" value="1"/>
</dbReference>
<proteinExistence type="inferred from homology"/>
<evidence type="ECO:0000259" key="4">
    <source>
        <dbReference type="Pfam" id="PF00294"/>
    </source>
</evidence>
<name>A0A2M6YFE2_9BACT</name>
<evidence type="ECO:0000256" key="1">
    <source>
        <dbReference type="ARBA" id="ARBA00010688"/>
    </source>
</evidence>
<dbReference type="Gene3D" id="3.40.1190.20">
    <property type="match status" value="1"/>
</dbReference>
<dbReference type="PROSITE" id="PS00583">
    <property type="entry name" value="PFKB_KINASES_1"/>
    <property type="match status" value="1"/>
</dbReference>
<dbReference type="GO" id="GO:0006796">
    <property type="term" value="P:phosphate-containing compound metabolic process"/>
    <property type="evidence" value="ECO:0007669"/>
    <property type="project" value="UniProtKB-ARBA"/>
</dbReference>
<feature type="non-terminal residue" evidence="5">
    <location>
        <position position="1"/>
    </location>
</feature>
<comment type="caution">
    <text evidence="5">The sequence shown here is derived from an EMBL/GenBank/DDBJ whole genome shotgun (WGS) entry which is preliminary data.</text>
</comment>
<dbReference type="InterPro" id="IPR029056">
    <property type="entry name" value="Ribokinase-like"/>
</dbReference>
<dbReference type="InterPro" id="IPR011611">
    <property type="entry name" value="PfkB_dom"/>
</dbReference>
<dbReference type="GO" id="GO:0016301">
    <property type="term" value="F:kinase activity"/>
    <property type="evidence" value="ECO:0007669"/>
    <property type="project" value="UniProtKB-KW"/>
</dbReference>
<dbReference type="InterPro" id="IPR002139">
    <property type="entry name" value="Ribo/fructo_kinase"/>
</dbReference>
<keyword evidence="2" id="KW-0808">Transferase</keyword>
<dbReference type="PRINTS" id="PR00990">
    <property type="entry name" value="RIBOKINASE"/>
</dbReference>
<dbReference type="Proteomes" id="UP000231669">
    <property type="component" value="Unassembled WGS sequence"/>
</dbReference>
<dbReference type="PANTHER" id="PTHR10584">
    <property type="entry name" value="SUGAR KINASE"/>
    <property type="match status" value="1"/>
</dbReference>
<evidence type="ECO:0000256" key="2">
    <source>
        <dbReference type="ARBA" id="ARBA00022679"/>
    </source>
</evidence>
<organism evidence="5 6">
    <name type="scientific">Candidatus Woesebacteria bacterium CG07_land_8_20_14_0_80_44_9</name>
    <dbReference type="NCBI Taxonomy" id="1975058"/>
    <lineage>
        <taxon>Bacteria</taxon>
        <taxon>Candidatus Woeseibacteriota</taxon>
    </lineage>
</organism>